<dbReference type="AlphaFoldDB" id="A0A1A8VPH8"/>
<proteinExistence type="predicted"/>
<evidence type="ECO:0000313" key="3">
    <source>
        <dbReference type="Proteomes" id="UP000078560"/>
    </source>
</evidence>
<evidence type="ECO:0000256" key="1">
    <source>
        <dbReference type="SAM" id="Phobius"/>
    </source>
</evidence>
<dbReference type="EMBL" id="FLQU01000214">
    <property type="protein sequence ID" value="SBS82448.1"/>
    <property type="molecule type" value="Genomic_DNA"/>
</dbReference>
<dbReference type="Proteomes" id="UP000078560">
    <property type="component" value="Unassembled WGS sequence"/>
</dbReference>
<gene>
    <name evidence="2" type="ORF">POVCU2_0015380</name>
</gene>
<keyword evidence="1" id="KW-1133">Transmembrane helix</keyword>
<sequence length="202" mass="23896">MVEIEEKSEKQNFFESWNKEVKLDAHSPYNIILNVLKHENNELYKIACSLTENYKNAHIQQGKSSKVCAFLNEWLNNKKRIHTHNGNDAKNIQLWKSYIEELWIHLEQETERNYWCRRIIPSSTVTNALSTSFTVFVFVLMVFVLIYNYTTIRTCLHSYIYKKIRLKQKLHDNISNGLLARSSKYGDIHAGNKRINLSYHTP</sequence>
<accession>A0A1A8VPH8</accession>
<name>A0A1A8VPH8_PLAOA</name>
<keyword evidence="1" id="KW-0812">Transmembrane</keyword>
<evidence type="ECO:0000313" key="2">
    <source>
        <dbReference type="EMBL" id="SBS82448.1"/>
    </source>
</evidence>
<reference evidence="3" key="1">
    <citation type="submission" date="2016-05" db="EMBL/GenBank/DDBJ databases">
        <authorList>
            <person name="Naeem Raeece"/>
        </authorList>
    </citation>
    <scope>NUCLEOTIDE SEQUENCE [LARGE SCALE GENOMIC DNA]</scope>
</reference>
<feature type="transmembrane region" description="Helical" evidence="1">
    <location>
        <begin position="127"/>
        <end position="149"/>
    </location>
</feature>
<keyword evidence="1" id="KW-0472">Membrane</keyword>
<protein>
    <submittedName>
        <fullName evidence="2">PIR Superfamily Protein</fullName>
    </submittedName>
</protein>
<organism evidence="2 3">
    <name type="scientific">Plasmodium ovale curtisi</name>
    <dbReference type="NCBI Taxonomy" id="864141"/>
    <lineage>
        <taxon>Eukaryota</taxon>
        <taxon>Sar</taxon>
        <taxon>Alveolata</taxon>
        <taxon>Apicomplexa</taxon>
        <taxon>Aconoidasida</taxon>
        <taxon>Haemosporida</taxon>
        <taxon>Plasmodiidae</taxon>
        <taxon>Plasmodium</taxon>
        <taxon>Plasmodium (Plasmodium)</taxon>
    </lineage>
</organism>